<keyword evidence="1" id="KW-0472">Membrane</keyword>
<keyword evidence="2" id="KW-0808">Transferase</keyword>
<dbReference type="HOGENOM" id="CLU_1105323_0_0_10"/>
<dbReference type="Proteomes" id="UP000003919">
    <property type="component" value="Unassembled WGS sequence"/>
</dbReference>
<dbReference type="GO" id="GO:0016301">
    <property type="term" value="F:kinase activity"/>
    <property type="evidence" value="ECO:0007669"/>
    <property type="project" value="UniProtKB-KW"/>
</dbReference>
<keyword evidence="3" id="KW-1185">Reference proteome</keyword>
<comment type="caution">
    <text evidence="2">The sequence shown here is derived from an EMBL/GenBank/DDBJ whole genome shotgun (WGS) entry which is preliminary data.</text>
</comment>
<dbReference type="AlphaFoldDB" id="A3HVM4"/>
<evidence type="ECO:0000313" key="3">
    <source>
        <dbReference type="Proteomes" id="UP000003919"/>
    </source>
</evidence>
<feature type="transmembrane region" description="Helical" evidence="1">
    <location>
        <begin position="7"/>
        <end position="29"/>
    </location>
</feature>
<evidence type="ECO:0000313" key="2">
    <source>
        <dbReference type="EMBL" id="EAZ82196.2"/>
    </source>
</evidence>
<organism evidence="2 3">
    <name type="scientific">Algoriphagus machipongonensis</name>
    <dbReference type="NCBI Taxonomy" id="388413"/>
    <lineage>
        <taxon>Bacteria</taxon>
        <taxon>Pseudomonadati</taxon>
        <taxon>Bacteroidota</taxon>
        <taxon>Cytophagia</taxon>
        <taxon>Cytophagales</taxon>
        <taxon>Cyclobacteriaceae</taxon>
        <taxon>Algoriphagus</taxon>
    </lineage>
</organism>
<feature type="transmembrane region" description="Helical" evidence="1">
    <location>
        <begin position="110"/>
        <end position="132"/>
    </location>
</feature>
<keyword evidence="1" id="KW-1133">Transmembrane helix</keyword>
<feature type="transmembrane region" description="Helical" evidence="1">
    <location>
        <begin position="177"/>
        <end position="201"/>
    </location>
</feature>
<feature type="transmembrane region" description="Helical" evidence="1">
    <location>
        <begin position="81"/>
        <end position="104"/>
    </location>
</feature>
<accession>A3HVM4</accession>
<evidence type="ECO:0000256" key="1">
    <source>
        <dbReference type="SAM" id="Phobius"/>
    </source>
</evidence>
<sequence>MRANSNYWLPFLILCFIFLYNNFAGYTNYNFEFKKAVNAYLGNTEFPKFNLWLYNITRRQIQVVLYLFLVKSWLEPSKRKYINWMIYAFIFLALLLQIFGVELMYLQQPIIYSIGANMILIACGLYFIGMITTDNYLNSNPIRLVSFWATTLLLFDYSITYIYTVSLFYLYQVNPTFGASLGGVVNVINLINTSALLLLIASPYLSKVFDKEPFFKLNY</sequence>
<dbReference type="STRING" id="388413.ALPR1_03105"/>
<proteinExistence type="predicted"/>
<dbReference type="EMBL" id="AAXU02000001">
    <property type="protein sequence ID" value="EAZ82196.2"/>
    <property type="molecule type" value="Genomic_DNA"/>
</dbReference>
<keyword evidence="2" id="KW-0418">Kinase</keyword>
<protein>
    <submittedName>
        <fullName evidence="2">Multi-sensor Signal Transduction Histidine Kinase</fullName>
    </submittedName>
</protein>
<gene>
    <name evidence="2" type="ORF">ALPR1_03105</name>
</gene>
<name>A3HVM4_9BACT</name>
<feature type="transmembrane region" description="Helical" evidence="1">
    <location>
        <begin position="144"/>
        <end position="171"/>
    </location>
</feature>
<reference evidence="2 3" key="1">
    <citation type="journal article" date="2011" name="J. Bacteriol.">
        <title>Complete genome sequence of Algoriphagus sp. PR1, bacterial prey of a colony-forming choanoflagellate.</title>
        <authorList>
            <person name="Alegado R.A."/>
            <person name="Ferriera S."/>
            <person name="Nusbaum C."/>
            <person name="Young S.K."/>
            <person name="Zeng Q."/>
            <person name="Imamovic A."/>
            <person name="Fairclough S.R."/>
            <person name="King N."/>
        </authorList>
    </citation>
    <scope>NUCLEOTIDE SEQUENCE [LARGE SCALE GENOMIC DNA]</scope>
    <source>
        <strain evidence="2 3">PR1</strain>
    </source>
</reference>
<keyword evidence="1" id="KW-0812">Transmembrane</keyword>